<organism evidence="1 2">
    <name type="scientific">Streptomyces pluripotens</name>
    <dbReference type="NCBI Taxonomy" id="1355015"/>
    <lineage>
        <taxon>Bacteria</taxon>
        <taxon>Bacillati</taxon>
        <taxon>Actinomycetota</taxon>
        <taxon>Actinomycetes</taxon>
        <taxon>Kitasatosporales</taxon>
        <taxon>Streptomycetaceae</taxon>
        <taxon>Streptomyces</taxon>
    </lineage>
</organism>
<protein>
    <submittedName>
        <fullName evidence="1">Uncharacterized protein</fullName>
    </submittedName>
</protein>
<name>A0A221P5I3_9ACTN</name>
<dbReference type="KEGG" id="splu:LK06_025860"/>
<accession>A0A221P5I3</accession>
<evidence type="ECO:0000313" key="2">
    <source>
        <dbReference type="Proteomes" id="UP000031501"/>
    </source>
</evidence>
<dbReference type="EMBL" id="CP022433">
    <property type="protein sequence ID" value="ASN27065.1"/>
    <property type="molecule type" value="Genomic_DNA"/>
</dbReference>
<proteinExistence type="predicted"/>
<evidence type="ECO:0000313" key="1">
    <source>
        <dbReference type="EMBL" id="ASN27065.1"/>
    </source>
</evidence>
<keyword evidence="2" id="KW-1185">Reference proteome</keyword>
<reference evidence="1 2" key="1">
    <citation type="submission" date="2017-07" db="EMBL/GenBank/DDBJ databases">
        <title>Genome sequence of Streptomyces pluripotens MUSC 137T.</title>
        <authorList>
            <person name="Ser H.-L."/>
            <person name="Lee L.-H."/>
        </authorList>
    </citation>
    <scope>NUCLEOTIDE SEQUENCE [LARGE SCALE GENOMIC DNA]</scope>
    <source>
        <strain evidence="1 2">MUSC 137</strain>
    </source>
</reference>
<dbReference type="Proteomes" id="UP000031501">
    <property type="component" value="Chromosome"/>
</dbReference>
<dbReference type="STRING" id="1355015.LK06_025860"/>
<gene>
    <name evidence="1" type="ORF">LK07_27015</name>
</gene>
<dbReference type="AlphaFoldDB" id="A0A221P5I3"/>
<sequence>MLVGELRQASCGARFGGGLPLFLHCGVSLWALGTGGEIAPGGEVHDLILSVFGGVFGDVFEGERNRLKIRCRP</sequence>